<dbReference type="PANTHER" id="PTHR43463:SF1">
    <property type="entry name" value="NICOTINATE-NUCLEOTIDE--DIMETHYLBENZIMIDAZOLE PHOSPHORIBOSYLTRANSFERASE"/>
    <property type="match status" value="1"/>
</dbReference>
<accession>A0ABU4RYY5</accession>
<dbReference type="InterPro" id="IPR036087">
    <property type="entry name" value="Nict_dMeBzImd_PRibTrfase_sf"/>
</dbReference>
<evidence type="ECO:0000256" key="2">
    <source>
        <dbReference type="ARBA" id="ARBA00007110"/>
    </source>
</evidence>
<evidence type="ECO:0000256" key="3">
    <source>
        <dbReference type="ARBA" id="ARBA00011991"/>
    </source>
</evidence>
<dbReference type="Gene3D" id="3.40.50.10210">
    <property type="match status" value="1"/>
</dbReference>
<keyword evidence="12" id="KW-1185">Reference proteome</keyword>
<dbReference type="GO" id="GO:0008939">
    <property type="term" value="F:nicotinate-nucleotide-dimethylbenzimidazole phosphoribosyltransferase activity"/>
    <property type="evidence" value="ECO:0007669"/>
    <property type="project" value="UniProtKB-EC"/>
</dbReference>
<feature type="active site" description="Proton acceptor" evidence="10">
    <location>
        <position position="312"/>
    </location>
</feature>
<gene>
    <name evidence="10 11" type="primary">cobT</name>
    <name evidence="11" type="ORF">SCD92_12035</name>
</gene>
<evidence type="ECO:0000256" key="10">
    <source>
        <dbReference type="HAMAP-Rule" id="MF_00230"/>
    </source>
</evidence>
<dbReference type="Proteomes" id="UP001273505">
    <property type="component" value="Unassembled WGS sequence"/>
</dbReference>
<evidence type="ECO:0000256" key="6">
    <source>
        <dbReference type="ARBA" id="ARBA00022676"/>
    </source>
</evidence>
<evidence type="ECO:0000256" key="9">
    <source>
        <dbReference type="ARBA" id="ARBA00047340"/>
    </source>
</evidence>
<comment type="similarity">
    <text evidence="2 10">Belongs to the CobT family.</text>
</comment>
<dbReference type="PANTHER" id="PTHR43463">
    <property type="entry name" value="NICOTINATE-NUCLEOTIDE--DIMETHYLBENZIMIDAZOLE PHOSPHORIBOSYLTRANSFERASE"/>
    <property type="match status" value="1"/>
</dbReference>
<evidence type="ECO:0000256" key="1">
    <source>
        <dbReference type="ARBA" id="ARBA00005049"/>
    </source>
</evidence>
<dbReference type="InterPro" id="IPR003200">
    <property type="entry name" value="Nict_dMeBzImd_PRibTrfase"/>
</dbReference>
<dbReference type="InterPro" id="IPR023195">
    <property type="entry name" value="Nict_dMeBzImd_PRibTrfase_N"/>
</dbReference>
<dbReference type="Pfam" id="PF02277">
    <property type="entry name" value="DBI_PRT"/>
    <property type="match status" value="1"/>
</dbReference>
<keyword evidence="5 10" id="KW-0169">Cobalamin biosynthesis</keyword>
<evidence type="ECO:0000313" key="11">
    <source>
        <dbReference type="EMBL" id="MDX6850093.1"/>
    </source>
</evidence>
<proteinExistence type="inferred from homology"/>
<keyword evidence="6 10" id="KW-0328">Glycosyltransferase</keyword>
<dbReference type="EMBL" id="JAXAFO010000019">
    <property type="protein sequence ID" value="MDX6850093.1"/>
    <property type="molecule type" value="Genomic_DNA"/>
</dbReference>
<dbReference type="NCBIfam" id="TIGR03160">
    <property type="entry name" value="cobT_DBIPRT"/>
    <property type="match status" value="1"/>
</dbReference>
<dbReference type="NCBIfam" id="NF000996">
    <property type="entry name" value="PRK00105.1"/>
    <property type="match status" value="1"/>
</dbReference>
<evidence type="ECO:0000256" key="7">
    <source>
        <dbReference type="ARBA" id="ARBA00022679"/>
    </source>
</evidence>
<name>A0ABU4RYY5_9GAMM</name>
<comment type="function">
    <text evidence="10">Catalyzes the synthesis of alpha-ribazole-5'-phosphate from nicotinate mononucleotide (NAMN) and 5,6-dimethylbenzimidazole (DMB).</text>
</comment>
<dbReference type="Gene3D" id="1.10.1610.10">
    <property type="match status" value="1"/>
</dbReference>
<dbReference type="SUPFAM" id="SSF52733">
    <property type="entry name" value="Nicotinate mononucleotide:5,6-dimethylbenzimidazole phosphoribosyltransferase (CobT)"/>
    <property type="match status" value="1"/>
</dbReference>
<protein>
    <recommendedName>
        <fullName evidence="4 10">Nicotinate-nucleotide--dimethylbenzimidazole phosphoribosyltransferase</fullName>
        <shortName evidence="10">NN:DBI PRT</shortName>
        <ecNumber evidence="3 10">2.4.2.21</ecNumber>
    </recommendedName>
    <alternativeName>
        <fullName evidence="8 10">N(1)-alpha-phosphoribosyltransferase</fullName>
    </alternativeName>
</protein>
<evidence type="ECO:0000313" key="12">
    <source>
        <dbReference type="Proteomes" id="UP001273505"/>
    </source>
</evidence>
<evidence type="ECO:0000256" key="4">
    <source>
        <dbReference type="ARBA" id="ARBA00015486"/>
    </source>
</evidence>
<comment type="pathway">
    <text evidence="1 10">Nucleoside biosynthesis; alpha-ribazole biosynthesis; alpha-ribazole from 5,6-dimethylbenzimidazole: step 1/2.</text>
</comment>
<dbReference type="CDD" id="cd02439">
    <property type="entry name" value="DMB-PRT_CobT"/>
    <property type="match status" value="1"/>
</dbReference>
<dbReference type="RefSeq" id="WP_302720785.1">
    <property type="nucleotide sequence ID" value="NZ_JAULRU010000215.1"/>
</dbReference>
<comment type="caution">
    <text evidence="11">The sequence shown here is derived from an EMBL/GenBank/DDBJ whole genome shotgun (WGS) entry which is preliminary data.</text>
</comment>
<dbReference type="HAMAP" id="MF_00230">
    <property type="entry name" value="CobT"/>
    <property type="match status" value="1"/>
</dbReference>
<organism evidence="11 12">
    <name type="scientific">Gilvimarinus gilvus</name>
    <dbReference type="NCBI Taxonomy" id="3058038"/>
    <lineage>
        <taxon>Bacteria</taxon>
        <taxon>Pseudomonadati</taxon>
        <taxon>Pseudomonadota</taxon>
        <taxon>Gammaproteobacteria</taxon>
        <taxon>Cellvibrionales</taxon>
        <taxon>Cellvibrionaceae</taxon>
        <taxon>Gilvimarinus</taxon>
    </lineage>
</organism>
<evidence type="ECO:0000256" key="8">
    <source>
        <dbReference type="ARBA" id="ARBA00030686"/>
    </source>
</evidence>
<comment type="catalytic activity">
    <reaction evidence="9 10">
        <text>5,6-dimethylbenzimidazole + nicotinate beta-D-ribonucleotide = alpha-ribazole 5'-phosphate + nicotinate + H(+)</text>
        <dbReference type="Rhea" id="RHEA:11196"/>
        <dbReference type="ChEBI" id="CHEBI:15378"/>
        <dbReference type="ChEBI" id="CHEBI:15890"/>
        <dbReference type="ChEBI" id="CHEBI:32544"/>
        <dbReference type="ChEBI" id="CHEBI:57502"/>
        <dbReference type="ChEBI" id="CHEBI:57918"/>
        <dbReference type="EC" id="2.4.2.21"/>
    </reaction>
</comment>
<sequence>MKLEWLRDLAKPVNKVSTQAALARQENLTKPAGSLGQLESLAVRFAGLQGREIPQLKRIAIRVFAADHGVAARGVSAFPQSVTAQMVQNFCSGGAAICVLADSLGAEFKVVNLGCVAAVPAHPVLVDAIIAPATQDFTVAKAMSAPQLEAALNAGRNQVNETDMFIGGEMGIGNTTAASALLAALYHLPAEVMTGHGTGIDETALKRKVAVIDQALALHDATVQDPMALLGALGGFEIAALVGAYITCAQRGIPVIVDGFITTAAAAIAVAVNPSIKPWLVFSHLSDESGHAVALAKLGVTPLLSLDLRLGEGSGAALAANLVRQALNLHGSMATFAEAGVADAD</sequence>
<dbReference type="EC" id="2.4.2.21" evidence="3 10"/>
<evidence type="ECO:0000256" key="5">
    <source>
        <dbReference type="ARBA" id="ARBA00022573"/>
    </source>
</evidence>
<dbReference type="InterPro" id="IPR017846">
    <property type="entry name" value="Nict_dMeBzImd_PRibTrfase_bact"/>
</dbReference>
<keyword evidence="7 10" id="KW-0808">Transferase</keyword>
<reference evidence="11 12" key="1">
    <citation type="submission" date="2023-11" db="EMBL/GenBank/DDBJ databases">
        <title>Gilvimarinus fulvus sp. nov., isolated from the surface of Kelp.</title>
        <authorList>
            <person name="Sun Y.Y."/>
            <person name="Gong Y."/>
            <person name="Du Z.J."/>
        </authorList>
    </citation>
    <scope>NUCLEOTIDE SEQUENCE [LARGE SCALE GENOMIC DNA]</scope>
    <source>
        <strain evidence="11 12">SDUM040013</strain>
    </source>
</reference>